<keyword evidence="2" id="KW-0472">Membrane</keyword>
<dbReference type="RefSeq" id="WP_136423631.1">
    <property type="nucleotide sequence ID" value="NZ_SSSN01000003.1"/>
</dbReference>
<organism evidence="3 4">
    <name type="scientific">Orlajensenia flava</name>
    <dbReference type="NCBI Taxonomy" id="2565934"/>
    <lineage>
        <taxon>Bacteria</taxon>
        <taxon>Bacillati</taxon>
        <taxon>Actinomycetota</taxon>
        <taxon>Actinomycetes</taxon>
        <taxon>Micrococcales</taxon>
        <taxon>Microbacteriaceae</taxon>
        <taxon>Orlajensenia</taxon>
    </lineage>
</organism>
<accession>A0A4S4G111</accession>
<name>A0A4S4G111_9MICO</name>
<gene>
    <name evidence="3" type="ORF">E6C70_07315</name>
</gene>
<sequence length="483" mass="51221">MARMTAAQLQDEIDRLAAENAALRLEQQDQLSVLASENAELRVEVDELRSVTRLEVADAIEEHVVATSGRRSRWWTVLSVCLIVIGLVLAPAAVVANWAANELTDTDRFVATFAPLADDPAVQAYVADEIVTTIDANLDVEGITDQVFDGIDSLGLPPAASNALKLLRKPAVSGINSLIDNTVNKFVKSQAFSDTFAQTLRITHGQLNATLAGDPNAAVSISKNGEIGIELGPIIAQVKTALVNNGLTFAQNLPAIDKTIVVAQSDRAATLQTAYGLGVAAGAWLPWVSLAFLVAGVLVARRRLIALLATSISLAIIMILLGSGLRIGRIIFIASLSPLVMPTDAAGSIYDAVVRFVDATILAVAVLAITVAVVTWLSSSYRVPVALRSVYGGWVSALRRTGDARGVTTGRFGAWLYRQRVLVRVAIGVIAAAVILFVRPLTPAEIVWTAVIALVLLGVSELLQRPVIVVPEEAEEDTPVVVG</sequence>
<reference evidence="3 4" key="1">
    <citation type="submission" date="2019-04" db="EMBL/GenBank/DDBJ databases">
        <authorList>
            <person name="Jiang L."/>
        </authorList>
    </citation>
    <scope>NUCLEOTIDE SEQUENCE [LARGE SCALE GENOMIC DNA]</scope>
    <source>
        <strain evidence="3 4">YIM 131861</strain>
    </source>
</reference>
<dbReference type="OrthoDB" id="4350291at2"/>
<keyword evidence="1" id="KW-0175">Coiled coil</keyword>
<feature type="transmembrane region" description="Helical" evidence="2">
    <location>
        <begin position="356"/>
        <end position="378"/>
    </location>
</feature>
<evidence type="ECO:0000256" key="1">
    <source>
        <dbReference type="SAM" id="Coils"/>
    </source>
</evidence>
<feature type="transmembrane region" description="Helical" evidence="2">
    <location>
        <begin position="274"/>
        <end position="300"/>
    </location>
</feature>
<evidence type="ECO:0000313" key="4">
    <source>
        <dbReference type="Proteomes" id="UP000307380"/>
    </source>
</evidence>
<feature type="transmembrane region" description="Helical" evidence="2">
    <location>
        <begin position="421"/>
        <end position="440"/>
    </location>
</feature>
<evidence type="ECO:0000256" key="2">
    <source>
        <dbReference type="SAM" id="Phobius"/>
    </source>
</evidence>
<dbReference type="Proteomes" id="UP000307380">
    <property type="component" value="Unassembled WGS sequence"/>
</dbReference>
<feature type="transmembrane region" description="Helical" evidence="2">
    <location>
        <begin position="446"/>
        <end position="463"/>
    </location>
</feature>
<dbReference type="EMBL" id="SSSN01000003">
    <property type="protein sequence ID" value="THG35826.1"/>
    <property type="molecule type" value="Genomic_DNA"/>
</dbReference>
<keyword evidence="2" id="KW-1133">Transmembrane helix</keyword>
<proteinExistence type="predicted"/>
<keyword evidence="2" id="KW-0812">Transmembrane</keyword>
<evidence type="ECO:0000313" key="3">
    <source>
        <dbReference type="EMBL" id="THG35826.1"/>
    </source>
</evidence>
<feature type="transmembrane region" description="Helical" evidence="2">
    <location>
        <begin position="312"/>
        <end position="336"/>
    </location>
</feature>
<dbReference type="AlphaFoldDB" id="A0A4S4G111"/>
<comment type="caution">
    <text evidence="3">The sequence shown here is derived from an EMBL/GenBank/DDBJ whole genome shotgun (WGS) entry which is preliminary data.</text>
</comment>
<keyword evidence="4" id="KW-1185">Reference proteome</keyword>
<protein>
    <submittedName>
        <fullName evidence="3">Uncharacterized protein</fullName>
    </submittedName>
</protein>
<feature type="transmembrane region" description="Helical" evidence="2">
    <location>
        <begin position="77"/>
        <end position="100"/>
    </location>
</feature>
<feature type="coiled-coil region" evidence="1">
    <location>
        <begin position="6"/>
        <end position="51"/>
    </location>
</feature>